<evidence type="ECO:0000259" key="4">
    <source>
        <dbReference type="PROSITE" id="PS01124"/>
    </source>
</evidence>
<sequence length="313" mass="35892">MDHQNSFCKASNILEINHHAQMFQDWELSYNQISTGQFKSSLDSLTFNNIDLYRECFSTSIFQQGAARRNCLNLGLYVDHKIPIIWQGRHLKHNEIIAIMGNKELMLMTPEESVCLGLSIPISCFEDATKEKLLTGFTIQKEIEVTIYPKIGTLVNTLLSHPMLVATERTRTQIQDDLLDLIIQSIDHQPEKIMVSTQKATSVVNRVIEYTHSHCDQLFAISDLCSITNTSRRTLQSCFEKSTGMSPALFLKYLRLNKVRKELAQITANSSISTIATHFGFWHLSQFAYDYKRLFLESPSDTLKSNQKIQKYI</sequence>
<dbReference type="PANTHER" id="PTHR46796">
    <property type="entry name" value="HTH-TYPE TRANSCRIPTIONAL ACTIVATOR RHAS-RELATED"/>
    <property type="match status" value="1"/>
</dbReference>
<evidence type="ECO:0000256" key="3">
    <source>
        <dbReference type="ARBA" id="ARBA00023163"/>
    </source>
</evidence>
<keyword evidence="2" id="KW-0238">DNA-binding</keyword>
<dbReference type="GO" id="GO:0043565">
    <property type="term" value="F:sequence-specific DNA binding"/>
    <property type="evidence" value="ECO:0007669"/>
    <property type="project" value="InterPro"/>
</dbReference>
<evidence type="ECO:0000313" key="6">
    <source>
        <dbReference type="Proteomes" id="UP000242501"/>
    </source>
</evidence>
<protein>
    <submittedName>
        <fullName evidence="5">AraC family transcriptional regulator, ethanolamine operon transcriptional activator</fullName>
    </submittedName>
</protein>
<evidence type="ECO:0000256" key="2">
    <source>
        <dbReference type="ARBA" id="ARBA00023125"/>
    </source>
</evidence>
<dbReference type="AlphaFoldDB" id="A0A1G6HL44"/>
<reference evidence="6" key="1">
    <citation type="submission" date="2016-09" db="EMBL/GenBank/DDBJ databases">
        <authorList>
            <person name="Varghese N."/>
            <person name="Submissions S."/>
        </authorList>
    </citation>
    <scope>NUCLEOTIDE SEQUENCE [LARGE SCALE GENOMIC DNA]</scope>
    <source>
        <strain evidence="6">ANC 4422</strain>
    </source>
</reference>
<accession>A0A1G6HL44</accession>
<dbReference type="InterPro" id="IPR018060">
    <property type="entry name" value="HTH_AraC"/>
</dbReference>
<dbReference type="PANTHER" id="PTHR46796:SF12">
    <property type="entry name" value="HTH-TYPE DNA-BINDING TRANSCRIPTIONAL ACTIVATOR EUTR"/>
    <property type="match status" value="1"/>
</dbReference>
<dbReference type="Gene3D" id="1.10.10.60">
    <property type="entry name" value="Homeodomain-like"/>
    <property type="match status" value="1"/>
</dbReference>
<dbReference type="STRING" id="1219383.SAMN05421733_10697"/>
<feature type="domain" description="HTH araC/xylS-type" evidence="4">
    <location>
        <begin position="205"/>
        <end position="305"/>
    </location>
</feature>
<evidence type="ECO:0000313" key="5">
    <source>
        <dbReference type="EMBL" id="SDB94625.1"/>
    </source>
</evidence>
<organism evidence="5 6">
    <name type="scientific">Acinetobacter boissieri</name>
    <dbReference type="NCBI Taxonomy" id="1219383"/>
    <lineage>
        <taxon>Bacteria</taxon>
        <taxon>Pseudomonadati</taxon>
        <taxon>Pseudomonadota</taxon>
        <taxon>Gammaproteobacteria</taxon>
        <taxon>Moraxellales</taxon>
        <taxon>Moraxellaceae</taxon>
        <taxon>Acinetobacter</taxon>
    </lineage>
</organism>
<name>A0A1G6HL44_9GAMM</name>
<keyword evidence="1" id="KW-0805">Transcription regulation</keyword>
<dbReference type="OrthoDB" id="34150at2"/>
<dbReference type="Pfam" id="PF12833">
    <property type="entry name" value="HTH_18"/>
    <property type="match status" value="1"/>
</dbReference>
<dbReference type="GO" id="GO:0003700">
    <property type="term" value="F:DNA-binding transcription factor activity"/>
    <property type="evidence" value="ECO:0007669"/>
    <property type="project" value="InterPro"/>
</dbReference>
<dbReference type="SMART" id="SM00342">
    <property type="entry name" value="HTH_ARAC"/>
    <property type="match status" value="1"/>
</dbReference>
<keyword evidence="6" id="KW-1185">Reference proteome</keyword>
<dbReference type="RefSeq" id="WP_092748205.1">
    <property type="nucleotide sequence ID" value="NZ_FMYL01000006.1"/>
</dbReference>
<proteinExistence type="predicted"/>
<keyword evidence="3" id="KW-0804">Transcription</keyword>
<dbReference type="InterPro" id="IPR050204">
    <property type="entry name" value="AraC_XylS_family_regulators"/>
</dbReference>
<gene>
    <name evidence="5" type="ORF">SAMN05421733_10697</name>
</gene>
<dbReference type="EMBL" id="FMYL01000006">
    <property type="protein sequence ID" value="SDB94625.1"/>
    <property type="molecule type" value="Genomic_DNA"/>
</dbReference>
<dbReference type="Proteomes" id="UP000242501">
    <property type="component" value="Unassembled WGS sequence"/>
</dbReference>
<evidence type="ECO:0000256" key="1">
    <source>
        <dbReference type="ARBA" id="ARBA00023015"/>
    </source>
</evidence>
<dbReference type="PROSITE" id="PS01124">
    <property type="entry name" value="HTH_ARAC_FAMILY_2"/>
    <property type="match status" value="1"/>
</dbReference>